<reference evidence="3 4" key="1">
    <citation type="submission" date="2021-06" db="EMBL/GenBank/DDBJ databases">
        <title>Enterococcus alishanensis sp. nov., a novel lactic acid bacterium isolated from fresh coffee beans.</title>
        <authorList>
            <person name="Chen Y.-S."/>
        </authorList>
    </citation>
    <scope>NUCLEOTIDE SEQUENCE [LARGE SCALE GENOMIC DNA]</scope>
    <source>
        <strain evidence="3 4">ALS3</strain>
    </source>
</reference>
<dbReference type="EMBL" id="JAHUZB010000001">
    <property type="protein sequence ID" value="MBV7389421.1"/>
    <property type="molecule type" value="Genomic_DNA"/>
</dbReference>
<accession>A0ABS6T952</accession>
<dbReference type="InterPro" id="IPR001466">
    <property type="entry name" value="Beta-lactam-related"/>
</dbReference>
<name>A0ABS6T952_9ENTE</name>
<evidence type="ECO:0000313" key="3">
    <source>
        <dbReference type="EMBL" id="MBV7389421.1"/>
    </source>
</evidence>
<protein>
    <submittedName>
        <fullName evidence="3">Beta-lactamase family protein</fullName>
    </submittedName>
</protein>
<organism evidence="3 4">
    <name type="scientific">Enterococcus alishanensis</name>
    <dbReference type="NCBI Taxonomy" id="1303817"/>
    <lineage>
        <taxon>Bacteria</taxon>
        <taxon>Bacillati</taxon>
        <taxon>Bacillota</taxon>
        <taxon>Bacilli</taxon>
        <taxon>Lactobacillales</taxon>
        <taxon>Enterococcaceae</taxon>
        <taxon>Enterococcus</taxon>
    </lineage>
</organism>
<comment type="caution">
    <text evidence="3">The sequence shown here is derived from an EMBL/GenBank/DDBJ whole genome shotgun (WGS) entry which is preliminary data.</text>
</comment>
<sequence length="339" mass="38957">MYPETQELIKDKMLAGIYPGVVYQFMEDQATFQQTLGYAQIAPVLQPMTADLLFDVASLTKVVCTLTVMLQLHEATQIEWDQPLKKYLPNFENPEITLRHLLTHTSDIQTYIPQRDRLSAKELQAAYLKLQPGKDLGKKVQYTDAGTILLGFLIEEIFQKDVTEVFQSEVLQPLDMSESCFLPNNIDKRFVPTEKLVTGEILKGVTHDPKARTLKTHAGNAGLFSSLTDLSKFVEMYLAFGKDYLKREMIEELYQDQTPDFSGKRSLGWDLKFSDQNQAPLLFHTGYTGTFILLDSYHQSGFIFLSNRVHPVDEREKYILARDEIITSYLSERKKIYQK</sequence>
<dbReference type="Proteomes" id="UP000774130">
    <property type="component" value="Unassembled WGS sequence"/>
</dbReference>
<gene>
    <name evidence="3" type="ORF">KUA55_01920</name>
</gene>
<dbReference type="PANTHER" id="PTHR43283">
    <property type="entry name" value="BETA-LACTAMASE-RELATED"/>
    <property type="match status" value="1"/>
</dbReference>
<dbReference type="InterPro" id="IPR050789">
    <property type="entry name" value="Diverse_Enzym_Activities"/>
</dbReference>
<dbReference type="PANTHER" id="PTHR43283:SF11">
    <property type="entry name" value="BETA-LACTAMASE-RELATED DOMAIN-CONTAINING PROTEIN"/>
    <property type="match status" value="1"/>
</dbReference>
<feature type="domain" description="Beta-lactamase-related" evidence="2">
    <location>
        <begin position="8"/>
        <end position="321"/>
    </location>
</feature>
<evidence type="ECO:0000259" key="2">
    <source>
        <dbReference type="Pfam" id="PF00144"/>
    </source>
</evidence>
<evidence type="ECO:0000256" key="1">
    <source>
        <dbReference type="ARBA" id="ARBA00022801"/>
    </source>
</evidence>
<keyword evidence="1" id="KW-0378">Hydrolase</keyword>
<dbReference type="Pfam" id="PF00144">
    <property type="entry name" value="Beta-lactamase"/>
    <property type="match status" value="1"/>
</dbReference>
<proteinExistence type="predicted"/>
<keyword evidence="4" id="KW-1185">Reference proteome</keyword>
<dbReference type="RefSeq" id="WP_218324484.1">
    <property type="nucleotide sequence ID" value="NZ_JAHUZB010000001.1"/>
</dbReference>
<evidence type="ECO:0000313" key="4">
    <source>
        <dbReference type="Proteomes" id="UP000774130"/>
    </source>
</evidence>